<organism evidence="1 2">
    <name type="scientific">Candidatus Parvarchaeum acidophilus ARMAN-5</name>
    <dbReference type="NCBI Taxonomy" id="662762"/>
    <lineage>
        <taxon>Archaea</taxon>
        <taxon>Candidatus Parvarchaeota</taxon>
        <taxon>Candidatus Parvarchaeum</taxon>
    </lineage>
</organism>
<dbReference type="Gene3D" id="3.20.20.140">
    <property type="entry name" value="Metal-dependent hydrolases"/>
    <property type="match status" value="1"/>
</dbReference>
<accession>D6GUW9</accession>
<dbReference type="InterPro" id="IPR016195">
    <property type="entry name" value="Pol/histidinol_Pase-like"/>
</dbReference>
<sequence length="166" mass="19130">MKIDVIKFRSEEIKNKLREVGFQNAISIEDCKVFDAFKDKITDLTAYHGKDYEFVIRKGKANIIFDLENEGFILNKGLCSKLKENKIFVLFSFSSLLDSNNMFKVYKNLLINGKICNDYGVNCIYSSFADNATNVLSPFQLESFAAEFGYNYKNMLKAYEELKKAL</sequence>
<gene>
    <name evidence="1" type="ORF">BJBARM5_0268</name>
</gene>
<protein>
    <submittedName>
        <fullName evidence="1">Uncharacterized protein</fullName>
    </submittedName>
</protein>
<dbReference type="EMBL" id="GG745548">
    <property type="protein sequence ID" value="EFD93013.1"/>
    <property type="molecule type" value="Genomic_DNA"/>
</dbReference>
<dbReference type="Proteomes" id="UP000009376">
    <property type="component" value="Unassembled WGS sequence"/>
</dbReference>
<evidence type="ECO:0000313" key="2">
    <source>
        <dbReference type="Proteomes" id="UP000009376"/>
    </source>
</evidence>
<proteinExistence type="predicted"/>
<name>D6GUW9_PARA5</name>
<evidence type="ECO:0000313" key="1">
    <source>
        <dbReference type="EMBL" id="EFD93013.1"/>
    </source>
</evidence>
<reference evidence="1 2" key="1">
    <citation type="journal article" date="2010" name="Proc. Natl. Acad. Sci. U.S.A.">
        <title>Enigmatic, ultrasmall, uncultivated Archaea.</title>
        <authorList>
            <person name="Baker B.J."/>
            <person name="Comolli L.R."/>
            <person name="Dick G.J."/>
            <person name="Hauser L.J."/>
            <person name="Hyatt D."/>
            <person name="Dill B.D."/>
            <person name="Land M.L."/>
            <person name="Verberkmoes N.C."/>
            <person name="Hettich R.L."/>
            <person name="Banfield J.F."/>
        </authorList>
    </citation>
    <scope>NUCLEOTIDE SEQUENCE [LARGE SCALE GENOMIC DNA]</scope>
</reference>
<dbReference type="SUPFAM" id="SSF89550">
    <property type="entry name" value="PHP domain-like"/>
    <property type="match status" value="1"/>
</dbReference>
<dbReference type="AlphaFoldDB" id="D6GUW9"/>